<feature type="coiled-coil region" evidence="2">
    <location>
        <begin position="24"/>
        <end position="51"/>
    </location>
</feature>
<dbReference type="InterPro" id="IPR011055">
    <property type="entry name" value="Dup_hybrid_motif"/>
</dbReference>
<comment type="caution">
    <text evidence="5">The sequence shown here is derived from an EMBL/GenBank/DDBJ whole genome shotgun (WGS) entry which is preliminary data.</text>
</comment>
<proteinExistence type="predicted"/>
<evidence type="ECO:0000259" key="4">
    <source>
        <dbReference type="Pfam" id="PF01551"/>
    </source>
</evidence>
<dbReference type="SUPFAM" id="SSF51261">
    <property type="entry name" value="Duplicated hybrid motif"/>
    <property type="match status" value="1"/>
</dbReference>
<dbReference type="PANTHER" id="PTHR21666:SF289">
    <property type="entry name" value="L-ALA--D-GLU ENDOPEPTIDASE"/>
    <property type="match status" value="1"/>
</dbReference>
<sequence length="418" mass="47245">MKFNRLFSLLILLTVSTCVFGQSSNQLRTKKEALEREIELLQRNLNKAATSKKLTLAEIRGINAKISLMQNKIGVINAEIRNIDGEIHENTNIVMSLRDQLVQLKKEYASMIRFAQRNRNAYDKMMFIFASDGFNQAYKRTKYLQQFSKYRMKQANYIMGTEQNLNVRLADLDKSLKQKSELLKEQETEREKLGKNKSKQAAVLNQYKKEERRFAGDIAARKRQQAALDRAIRTAILKDIEDARRKAEAEELAAAAKAKAENKDAPVTASKTNAEYLNATPRAAKLSADFESNRGSLPWPLDAGAVTEHFGIHTVGQAKYDQTGIKIATQEGAAVQAIFNGKVSKIIPSMGTYTLLISHGEYRTIYQNVRNPTVKEGEAVSTRQQIGSVATKNGVTELDFQIWRVITPLNPEAWILRR</sequence>
<dbReference type="InterPro" id="IPR016047">
    <property type="entry name" value="M23ase_b-sheet_dom"/>
</dbReference>
<dbReference type="InterPro" id="IPR050570">
    <property type="entry name" value="Cell_wall_metabolism_enzyme"/>
</dbReference>
<dbReference type="Gene3D" id="2.70.70.10">
    <property type="entry name" value="Glucose Permease (Domain IIA)"/>
    <property type="match status" value="1"/>
</dbReference>
<feature type="chain" id="PRO_5037917480" evidence="3">
    <location>
        <begin position="22"/>
        <end position="418"/>
    </location>
</feature>
<reference evidence="5" key="1">
    <citation type="journal article" date="2014" name="Int. J. Syst. Evol. Microbiol.">
        <title>Complete genome sequence of Corynebacterium casei LMG S-19264T (=DSM 44701T), isolated from a smear-ripened cheese.</title>
        <authorList>
            <consortium name="US DOE Joint Genome Institute (JGI-PGF)"/>
            <person name="Walter F."/>
            <person name="Albersmeier A."/>
            <person name="Kalinowski J."/>
            <person name="Ruckert C."/>
        </authorList>
    </citation>
    <scope>NUCLEOTIDE SEQUENCE</scope>
    <source>
        <strain evidence="5">CGMCC 1.15343</strain>
    </source>
</reference>
<dbReference type="CDD" id="cd12797">
    <property type="entry name" value="M23_peptidase"/>
    <property type="match status" value="1"/>
</dbReference>
<dbReference type="EMBL" id="BMIL01000006">
    <property type="protein sequence ID" value="GGC66250.1"/>
    <property type="molecule type" value="Genomic_DNA"/>
</dbReference>
<dbReference type="Proteomes" id="UP000651668">
    <property type="component" value="Unassembled WGS sequence"/>
</dbReference>
<organism evidence="5 6">
    <name type="scientific">Pedobacter quisquiliarum</name>
    <dbReference type="NCBI Taxonomy" id="1834438"/>
    <lineage>
        <taxon>Bacteria</taxon>
        <taxon>Pseudomonadati</taxon>
        <taxon>Bacteroidota</taxon>
        <taxon>Sphingobacteriia</taxon>
        <taxon>Sphingobacteriales</taxon>
        <taxon>Sphingobacteriaceae</taxon>
        <taxon>Pedobacter</taxon>
    </lineage>
</organism>
<feature type="coiled-coil region" evidence="2">
    <location>
        <begin position="169"/>
        <end position="196"/>
    </location>
</feature>
<feature type="domain" description="M23ase beta-sheet core" evidence="4">
    <location>
        <begin position="322"/>
        <end position="411"/>
    </location>
</feature>
<gene>
    <name evidence="5" type="ORF">GCM10011387_19700</name>
</gene>
<evidence type="ECO:0000256" key="3">
    <source>
        <dbReference type="SAM" id="SignalP"/>
    </source>
</evidence>
<keyword evidence="6" id="KW-1185">Reference proteome</keyword>
<dbReference type="Gene3D" id="6.10.250.3150">
    <property type="match status" value="1"/>
</dbReference>
<dbReference type="GO" id="GO:0004222">
    <property type="term" value="F:metalloendopeptidase activity"/>
    <property type="evidence" value="ECO:0007669"/>
    <property type="project" value="TreeGrafter"/>
</dbReference>
<evidence type="ECO:0000313" key="5">
    <source>
        <dbReference type="EMBL" id="GGC66250.1"/>
    </source>
</evidence>
<dbReference type="AlphaFoldDB" id="A0A916UCR0"/>
<dbReference type="PANTHER" id="PTHR21666">
    <property type="entry name" value="PEPTIDASE-RELATED"/>
    <property type="match status" value="1"/>
</dbReference>
<keyword evidence="1 3" id="KW-0732">Signal</keyword>
<keyword evidence="2" id="KW-0175">Coiled coil</keyword>
<dbReference type="RefSeq" id="WP_188626729.1">
    <property type="nucleotide sequence ID" value="NZ_BMIL01000006.1"/>
</dbReference>
<feature type="signal peptide" evidence="3">
    <location>
        <begin position="1"/>
        <end position="21"/>
    </location>
</feature>
<evidence type="ECO:0000313" key="6">
    <source>
        <dbReference type="Proteomes" id="UP000651668"/>
    </source>
</evidence>
<name>A0A916UCR0_9SPHI</name>
<evidence type="ECO:0000256" key="1">
    <source>
        <dbReference type="ARBA" id="ARBA00022729"/>
    </source>
</evidence>
<dbReference type="Pfam" id="PF01551">
    <property type="entry name" value="Peptidase_M23"/>
    <property type="match status" value="1"/>
</dbReference>
<protein>
    <submittedName>
        <fullName evidence="5">Peptidase M23</fullName>
    </submittedName>
</protein>
<evidence type="ECO:0000256" key="2">
    <source>
        <dbReference type="SAM" id="Coils"/>
    </source>
</evidence>
<accession>A0A916UCR0</accession>
<reference evidence="5" key="2">
    <citation type="submission" date="2020-09" db="EMBL/GenBank/DDBJ databases">
        <authorList>
            <person name="Sun Q."/>
            <person name="Zhou Y."/>
        </authorList>
    </citation>
    <scope>NUCLEOTIDE SEQUENCE</scope>
    <source>
        <strain evidence="5">CGMCC 1.15343</strain>
    </source>
</reference>